<comment type="caution">
    <text evidence="5">The sequence shown here is derived from an EMBL/GenBank/DDBJ whole genome shotgun (WGS) entry which is preliminary data.</text>
</comment>
<proteinExistence type="predicted"/>
<dbReference type="Gene3D" id="2.40.50.140">
    <property type="entry name" value="Nucleic acid-binding proteins"/>
    <property type="match status" value="1"/>
</dbReference>
<evidence type="ECO:0000256" key="1">
    <source>
        <dbReference type="ARBA" id="ARBA00023125"/>
    </source>
</evidence>
<dbReference type="EMBL" id="JBGEHV010000018">
    <property type="protein sequence ID" value="MEY8040148.1"/>
    <property type="molecule type" value="Genomic_DNA"/>
</dbReference>
<dbReference type="RefSeq" id="WP_345364493.1">
    <property type="nucleotide sequence ID" value="NZ_BAABII010000012.1"/>
</dbReference>
<keyword evidence="6" id="KW-1185">Reference proteome</keyword>
<dbReference type="InterPro" id="IPR011344">
    <property type="entry name" value="ssDNA-bd"/>
</dbReference>
<dbReference type="Pfam" id="PF00436">
    <property type="entry name" value="SSB"/>
    <property type="match status" value="1"/>
</dbReference>
<sequence>MFETTATVVGIVLTDPVTRETANGNRVVSFRLGATSRRFDKATSEWTDGDRFITTVSCWRHLAEQVPSAVGRGDPVVVSGRLRTREYESGGQWRTAVELDASALGLDLARLRGPAPVGADPPFPARTDPVGRTAEVG</sequence>
<dbReference type="NCBIfam" id="TIGR00621">
    <property type="entry name" value="ssb"/>
    <property type="match status" value="1"/>
</dbReference>
<keyword evidence="1 2" id="KW-0238">DNA-binding</keyword>
<evidence type="ECO:0000256" key="2">
    <source>
        <dbReference type="PROSITE-ProRule" id="PRU00252"/>
    </source>
</evidence>
<dbReference type="CDD" id="cd04496">
    <property type="entry name" value="SSB_OBF"/>
    <property type="match status" value="1"/>
</dbReference>
<evidence type="ECO:0000256" key="4">
    <source>
        <dbReference type="SAM" id="MobiDB-lite"/>
    </source>
</evidence>
<dbReference type="Proteomes" id="UP001564626">
    <property type="component" value="Unassembled WGS sequence"/>
</dbReference>
<reference evidence="5 6" key="1">
    <citation type="submission" date="2024-08" db="EMBL/GenBank/DDBJ databases">
        <title>Genome mining of Saccharopolyspora cebuensis PGLac3 from Nigerian medicinal plant.</title>
        <authorList>
            <person name="Ezeobiora C.E."/>
            <person name="Igbokwe N.H."/>
            <person name="Amin D.H."/>
            <person name="Mendie U.E."/>
        </authorList>
    </citation>
    <scope>NUCLEOTIDE SEQUENCE [LARGE SCALE GENOMIC DNA]</scope>
    <source>
        <strain evidence="5 6">PGLac3</strain>
    </source>
</reference>
<dbReference type="InterPro" id="IPR000424">
    <property type="entry name" value="Primosome_PriB/ssb"/>
</dbReference>
<accession>A0ABV4CI28</accession>
<protein>
    <recommendedName>
        <fullName evidence="3">Single-stranded DNA-binding protein</fullName>
    </recommendedName>
</protein>
<gene>
    <name evidence="5" type="primary">ssb</name>
    <name evidence="5" type="ORF">AB8O55_12155</name>
</gene>
<dbReference type="PROSITE" id="PS50935">
    <property type="entry name" value="SSB"/>
    <property type="match status" value="1"/>
</dbReference>
<feature type="region of interest" description="Disordered" evidence="4">
    <location>
        <begin position="115"/>
        <end position="137"/>
    </location>
</feature>
<name>A0ABV4CI28_9PSEU</name>
<dbReference type="GO" id="GO:0003677">
    <property type="term" value="F:DNA binding"/>
    <property type="evidence" value="ECO:0007669"/>
    <property type="project" value="UniProtKB-KW"/>
</dbReference>
<organism evidence="5 6">
    <name type="scientific">Saccharopolyspora cebuensis</name>
    <dbReference type="NCBI Taxonomy" id="418759"/>
    <lineage>
        <taxon>Bacteria</taxon>
        <taxon>Bacillati</taxon>
        <taxon>Actinomycetota</taxon>
        <taxon>Actinomycetes</taxon>
        <taxon>Pseudonocardiales</taxon>
        <taxon>Pseudonocardiaceae</taxon>
        <taxon>Saccharopolyspora</taxon>
    </lineage>
</organism>
<evidence type="ECO:0000313" key="6">
    <source>
        <dbReference type="Proteomes" id="UP001564626"/>
    </source>
</evidence>
<evidence type="ECO:0000313" key="5">
    <source>
        <dbReference type="EMBL" id="MEY8040148.1"/>
    </source>
</evidence>
<dbReference type="InterPro" id="IPR012340">
    <property type="entry name" value="NA-bd_OB-fold"/>
</dbReference>
<evidence type="ECO:0000256" key="3">
    <source>
        <dbReference type="RuleBase" id="RU000524"/>
    </source>
</evidence>
<dbReference type="SUPFAM" id="SSF50249">
    <property type="entry name" value="Nucleic acid-binding proteins"/>
    <property type="match status" value="1"/>
</dbReference>